<dbReference type="Gene3D" id="1.10.287.130">
    <property type="match status" value="1"/>
</dbReference>
<dbReference type="InterPro" id="IPR013656">
    <property type="entry name" value="PAS_4"/>
</dbReference>
<dbReference type="InParanoid" id="D6U7A2"/>
<dbReference type="PROSITE" id="PS50112">
    <property type="entry name" value="PAS"/>
    <property type="match status" value="3"/>
</dbReference>
<dbReference type="InterPro" id="IPR052162">
    <property type="entry name" value="Sensor_kinase/Photoreceptor"/>
</dbReference>
<dbReference type="PRINTS" id="PR00344">
    <property type="entry name" value="BCTRLSENSOR"/>
</dbReference>
<dbReference type="InterPro" id="IPR003594">
    <property type="entry name" value="HATPase_dom"/>
</dbReference>
<dbReference type="PANTHER" id="PTHR43304">
    <property type="entry name" value="PHYTOCHROME-LIKE PROTEIN CPH1"/>
    <property type="match status" value="1"/>
</dbReference>
<evidence type="ECO:0000256" key="6">
    <source>
        <dbReference type="ARBA" id="ARBA00023012"/>
    </source>
</evidence>
<evidence type="ECO:0000256" key="5">
    <source>
        <dbReference type="ARBA" id="ARBA00022777"/>
    </source>
</evidence>
<keyword evidence="5 10" id="KW-0418">Kinase</keyword>
<dbReference type="SMART" id="SM00086">
    <property type="entry name" value="PAC"/>
    <property type="match status" value="3"/>
</dbReference>
<feature type="domain" description="Histidine kinase" evidence="7">
    <location>
        <begin position="510"/>
        <end position="727"/>
    </location>
</feature>
<feature type="domain" description="PAS" evidence="8">
    <location>
        <begin position="382"/>
        <end position="454"/>
    </location>
</feature>
<dbReference type="InterPro" id="IPR003661">
    <property type="entry name" value="HisK_dim/P_dom"/>
</dbReference>
<dbReference type="InterPro" id="IPR000700">
    <property type="entry name" value="PAS-assoc_C"/>
</dbReference>
<dbReference type="SMART" id="SM00388">
    <property type="entry name" value="HisKA"/>
    <property type="match status" value="1"/>
</dbReference>
<dbReference type="CDD" id="cd00075">
    <property type="entry name" value="HATPase"/>
    <property type="match status" value="1"/>
</dbReference>
<feature type="domain" description="PAC" evidence="9">
    <location>
        <begin position="209"/>
        <end position="261"/>
    </location>
</feature>
<dbReference type="STRING" id="485913.Krac_0265"/>
<feature type="domain" description="PAS" evidence="8">
    <location>
        <begin position="14"/>
        <end position="60"/>
    </location>
</feature>
<dbReference type="SUPFAM" id="SSF55874">
    <property type="entry name" value="ATPase domain of HSP90 chaperone/DNA topoisomerase II/histidine kinase"/>
    <property type="match status" value="1"/>
</dbReference>
<dbReference type="InterPro" id="IPR036890">
    <property type="entry name" value="HATPase_C_sf"/>
</dbReference>
<dbReference type="Pfam" id="PF13426">
    <property type="entry name" value="PAS_9"/>
    <property type="match status" value="1"/>
</dbReference>
<accession>D6U7A2</accession>
<evidence type="ECO:0000256" key="3">
    <source>
        <dbReference type="ARBA" id="ARBA00022553"/>
    </source>
</evidence>
<evidence type="ECO:0000256" key="2">
    <source>
        <dbReference type="ARBA" id="ARBA00012438"/>
    </source>
</evidence>
<dbReference type="FunFam" id="3.30.565.10:FF:000006">
    <property type="entry name" value="Sensor histidine kinase WalK"/>
    <property type="match status" value="1"/>
</dbReference>
<dbReference type="FunCoup" id="D6U7A2">
    <property type="interactions" value="242"/>
</dbReference>
<keyword evidence="3" id="KW-0597">Phosphoprotein</keyword>
<organism evidence="10 11">
    <name type="scientific">Ktedonobacter racemifer DSM 44963</name>
    <dbReference type="NCBI Taxonomy" id="485913"/>
    <lineage>
        <taxon>Bacteria</taxon>
        <taxon>Bacillati</taxon>
        <taxon>Chloroflexota</taxon>
        <taxon>Ktedonobacteria</taxon>
        <taxon>Ktedonobacterales</taxon>
        <taxon>Ktedonobacteraceae</taxon>
        <taxon>Ktedonobacter</taxon>
    </lineage>
</organism>
<dbReference type="Proteomes" id="UP000004508">
    <property type="component" value="Unassembled WGS sequence"/>
</dbReference>
<dbReference type="InterPro" id="IPR013655">
    <property type="entry name" value="PAS_fold_3"/>
</dbReference>
<comment type="catalytic activity">
    <reaction evidence="1">
        <text>ATP + protein L-histidine = ADP + protein N-phospho-L-histidine.</text>
        <dbReference type="EC" id="2.7.13.3"/>
    </reaction>
</comment>
<dbReference type="NCBIfam" id="TIGR00229">
    <property type="entry name" value="sensory_box"/>
    <property type="match status" value="3"/>
</dbReference>
<protein>
    <recommendedName>
        <fullName evidence="2">histidine kinase</fullName>
        <ecNumber evidence="2">2.7.13.3</ecNumber>
    </recommendedName>
</protein>
<evidence type="ECO:0000259" key="8">
    <source>
        <dbReference type="PROSITE" id="PS50112"/>
    </source>
</evidence>
<dbReference type="AlphaFoldDB" id="D6U7A2"/>
<dbReference type="SUPFAM" id="SSF47384">
    <property type="entry name" value="Homodimeric domain of signal transducing histidine kinase"/>
    <property type="match status" value="1"/>
</dbReference>
<dbReference type="Pfam" id="PF08448">
    <property type="entry name" value="PAS_4"/>
    <property type="match status" value="2"/>
</dbReference>
<evidence type="ECO:0000313" key="11">
    <source>
        <dbReference type="Proteomes" id="UP000004508"/>
    </source>
</evidence>
<dbReference type="InterPro" id="IPR035965">
    <property type="entry name" value="PAS-like_dom_sf"/>
</dbReference>
<dbReference type="EMBL" id="ADVG01000005">
    <property type="protein sequence ID" value="EFH79763.1"/>
    <property type="molecule type" value="Genomic_DNA"/>
</dbReference>
<dbReference type="InterPro" id="IPR004358">
    <property type="entry name" value="Sig_transdc_His_kin-like_C"/>
</dbReference>
<evidence type="ECO:0000256" key="4">
    <source>
        <dbReference type="ARBA" id="ARBA00022679"/>
    </source>
</evidence>
<keyword evidence="4" id="KW-0808">Transferase</keyword>
<dbReference type="PROSITE" id="PS50109">
    <property type="entry name" value="HIS_KIN"/>
    <property type="match status" value="1"/>
</dbReference>
<dbReference type="OrthoDB" id="9813151at2"/>
<dbReference type="InterPro" id="IPR000014">
    <property type="entry name" value="PAS"/>
</dbReference>
<dbReference type="InterPro" id="IPR005467">
    <property type="entry name" value="His_kinase_dom"/>
</dbReference>
<name>D6U7A2_KTERA</name>
<dbReference type="PANTHER" id="PTHR43304:SF1">
    <property type="entry name" value="PAC DOMAIN-CONTAINING PROTEIN"/>
    <property type="match status" value="1"/>
</dbReference>
<dbReference type="Pfam" id="PF08447">
    <property type="entry name" value="PAS_3"/>
    <property type="match status" value="1"/>
</dbReference>
<dbReference type="SMART" id="SM00387">
    <property type="entry name" value="HATPase_c"/>
    <property type="match status" value="1"/>
</dbReference>
<evidence type="ECO:0000256" key="1">
    <source>
        <dbReference type="ARBA" id="ARBA00000085"/>
    </source>
</evidence>
<comment type="caution">
    <text evidence="10">The sequence shown here is derived from an EMBL/GenBank/DDBJ whole genome shotgun (WGS) entry which is preliminary data.</text>
</comment>
<dbReference type="InterPro" id="IPR036097">
    <property type="entry name" value="HisK_dim/P_sf"/>
</dbReference>
<dbReference type="Gene3D" id="3.30.450.20">
    <property type="entry name" value="PAS domain"/>
    <property type="match status" value="4"/>
</dbReference>
<evidence type="ECO:0000313" key="10">
    <source>
        <dbReference type="EMBL" id="EFH79763.1"/>
    </source>
</evidence>
<dbReference type="EC" id="2.7.13.3" evidence="2"/>
<dbReference type="Pfam" id="PF00512">
    <property type="entry name" value="HisKA"/>
    <property type="match status" value="1"/>
</dbReference>
<evidence type="ECO:0000259" key="9">
    <source>
        <dbReference type="PROSITE" id="PS50113"/>
    </source>
</evidence>
<keyword evidence="6" id="KW-0902">Two-component regulatory system</keyword>
<dbReference type="Pfam" id="PF02518">
    <property type="entry name" value="HATPase_c"/>
    <property type="match status" value="1"/>
</dbReference>
<feature type="domain" description="PAC" evidence="9">
    <location>
        <begin position="328"/>
        <end position="381"/>
    </location>
</feature>
<dbReference type="SUPFAM" id="SSF55785">
    <property type="entry name" value="PYP-like sensor domain (PAS domain)"/>
    <property type="match status" value="4"/>
</dbReference>
<dbReference type="SMART" id="SM00091">
    <property type="entry name" value="PAS"/>
    <property type="match status" value="4"/>
</dbReference>
<dbReference type="InterPro" id="IPR001610">
    <property type="entry name" value="PAC"/>
</dbReference>
<evidence type="ECO:0000259" key="7">
    <source>
        <dbReference type="PROSITE" id="PS50109"/>
    </source>
</evidence>
<dbReference type="RefSeq" id="WP_007921855.1">
    <property type="nucleotide sequence ID" value="NZ_ADVG01000005.1"/>
</dbReference>
<reference evidence="10 11" key="1">
    <citation type="journal article" date="2011" name="Stand. Genomic Sci.">
        <title>Non-contiguous finished genome sequence and contextual data of the filamentous soil bacterium Ktedonobacter racemifer type strain (SOSP1-21).</title>
        <authorList>
            <person name="Chang Y.J."/>
            <person name="Land M."/>
            <person name="Hauser L."/>
            <person name="Chertkov O."/>
            <person name="Del Rio T.G."/>
            <person name="Nolan M."/>
            <person name="Copeland A."/>
            <person name="Tice H."/>
            <person name="Cheng J.F."/>
            <person name="Lucas S."/>
            <person name="Han C."/>
            <person name="Goodwin L."/>
            <person name="Pitluck S."/>
            <person name="Ivanova N."/>
            <person name="Ovchinikova G."/>
            <person name="Pati A."/>
            <person name="Chen A."/>
            <person name="Palaniappan K."/>
            <person name="Mavromatis K."/>
            <person name="Liolios K."/>
            <person name="Brettin T."/>
            <person name="Fiebig A."/>
            <person name="Rohde M."/>
            <person name="Abt B."/>
            <person name="Goker M."/>
            <person name="Detter J.C."/>
            <person name="Woyke T."/>
            <person name="Bristow J."/>
            <person name="Eisen J.A."/>
            <person name="Markowitz V."/>
            <person name="Hugenholtz P."/>
            <person name="Kyrpides N.C."/>
            <person name="Klenk H.P."/>
            <person name="Lapidus A."/>
        </authorList>
    </citation>
    <scope>NUCLEOTIDE SEQUENCE [LARGE SCALE GENOMIC DNA]</scope>
    <source>
        <strain evidence="11">DSM 44963</strain>
    </source>
</reference>
<dbReference type="eggNOG" id="COG2205">
    <property type="taxonomic scope" value="Bacteria"/>
</dbReference>
<gene>
    <name evidence="10" type="ORF">Krac_0265</name>
</gene>
<dbReference type="CDD" id="cd00082">
    <property type="entry name" value="HisKA"/>
    <property type="match status" value="1"/>
</dbReference>
<dbReference type="PROSITE" id="PS50113">
    <property type="entry name" value="PAC"/>
    <property type="match status" value="2"/>
</dbReference>
<proteinExistence type="predicted"/>
<feature type="domain" description="PAS" evidence="8">
    <location>
        <begin position="255"/>
        <end position="325"/>
    </location>
</feature>
<dbReference type="GO" id="GO:0000155">
    <property type="term" value="F:phosphorelay sensor kinase activity"/>
    <property type="evidence" value="ECO:0007669"/>
    <property type="project" value="InterPro"/>
</dbReference>
<dbReference type="Gene3D" id="3.30.565.10">
    <property type="entry name" value="Histidine kinase-like ATPase, C-terminal domain"/>
    <property type="match status" value="1"/>
</dbReference>
<keyword evidence="11" id="KW-1185">Reference proteome</keyword>
<dbReference type="FunFam" id="3.30.450.20:FF:000099">
    <property type="entry name" value="Sensory box sensor histidine kinase"/>
    <property type="match status" value="1"/>
</dbReference>
<dbReference type="CDD" id="cd00130">
    <property type="entry name" value="PAS"/>
    <property type="match status" value="4"/>
</dbReference>
<sequence>MASHKHIEDVSPSLDDRVIHILDLLPDALLMVDQENTIFYANATAEAMAGATRGAFLGKNIWQCPNTPRVINAPLYNTFFQATQTHTPLQVEYVSPLTHTWRHVHIAPTAEGAMVHFHETTLYTMLQDALFQSEQLRQAIADGVPAGIAILTADGIVLEINKVPLENAQVQLEDVVGKPLADAPWWASSSAMQQRLHDAVAQAGKGEVVRFDARVYPKKVGERELEVTITPHLNANQEVTYLLYTGFDVTERKRAEAELRFLAETIPQFVWVARADGLSEYHNQRWYDYTNTTPEQGFSDRWVQFVHPEDRQRVLEAWYTSVQTGTPYEAEFRFRNGRTGEYRWFLARAMPFKDEQGNIVRWFGTFTDIHDKKQTETRLRLSEARYQRLLDSNIIGLALGDIYGHIYEANEAFARMIGYTQEEVRAGLIRWDTITPPEYRYLDEKALKELQELGVCHPFEKEYQRKDGSRVPVIVGAARLAEADGKIISFIVDISERKELEKRKDEFVSLASHELKTPLTALKMLLYQLRKKSKQEEYQDVTRILSRMEAQVTTLTQLINDLLDVSKIQMGRFDYADEPIDLDTVIQEVVETLQQTTTTQTLRLHGAVHQCIVADKRRLAQVFTNIISNAIKYSPQADSVDIWVSASQNTAVIRVQDYGVGIPEELQSTVFERFNRGSYGASEKVFPGLGMGLYIAKEIVKHYGGTITVESAEGRGTTFTVSLPGVDGRACGTVSVTAPPHEGE</sequence>